<feature type="compositionally biased region" description="Low complexity" evidence="1">
    <location>
        <begin position="234"/>
        <end position="250"/>
    </location>
</feature>
<protein>
    <recommendedName>
        <fullName evidence="4">RRM domain-containing protein</fullName>
    </recommendedName>
</protein>
<evidence type="ECO:0000256" key="1">
    <source>
        <dbReference type="SAM" id="MobiDB-lite"/>
    </source>
</evidence>
<feature type="non-terminal residue" evidence="2">
    <location>
        <position position="388"/>
    </location>
</feature>
<name>A0AAD4D2R8_9FUNG</name>
<dbReference type="AlphaFoldDB" id="A0AAD4D2R8"/>
<gene>
    <name evidence="2" type="ORF">BGZ95_004648</name>
</gene>
<sequence>MSHGDTNVGGETNPISSRAATYADTARTSSPSSSPTSPLSDYQKKCDTIFHDESLPKGMNLHVSSNTFNSLIFSIPRKVSNDIPFGRILMDTYDITSCSTEQHPHHSSFEVTAADPLIYSAMVQHGLTINGTVYTPTIPSPPGFRAVKVNFRRIPQHYKLDDILKLFSSYGKPLHIGMYYRDHPKRKIWTQEGYVLFEAVDDLSHPELPREIKVGPGAPVILNTVGEPPSPKYTNTNTNTNTNNNNNNNNKDSNKTHPAKYVQQKNAEGFQLVQHKKRTGKKRSKGNTTTATHMDGVEPTAPATPSTQDVSSSQETPNVQATSVVQAAPIAQAASIPSITPQEAAQMPKMKVSIKRACSAIILLIGLTIPAIEANTACTTNDDCPLGS</sequence>
<dbReference type="Proteomes" id="UP001194580">
    <property type="component" value="Unassembled WGS sequence"/>
</dbReference>
<reference evidence="2" key="1">
    <citation type="journal article" date="2020" name="Fungal Divers.">
        <title>Resolving the Mortierellaceae phylogeny through synthesis of multi-gene phylogenetics and phylogenomics.</title>
        <authorList>
            <person name="Vandepol N."/>
            <person name="Liber J."/>
            <person name="Desiro A."/>
            <person name="Na H."/>
            <person name="Kennedy M."/>
            <person name="Barry K."/>
            <person name="Grigoriev I.V."/>
            <person name="Miller A.N."/>
            <person name="O'Donnell K."/>
            <person name="Stajich J.E."/>
            <person name="Bonito G."/>
        </authorList>
    </citation>
    <scope>NUCLEOTIDE SEQUENCE</scope>
    <source>
        <strain evidence="2">NRRL 28262</strain>
    </source>
</reference>
<keyword evidence="3" id="KW-1185">Reference proteome</keyword>
<feature type="compositionally biased region" description="Low complexity" evidence="1">
    <location>
        <begin position="28"/>
        <end position="40"/>
    </location>
</feature>
<organism evidence="2 3">
    <name type="scientific">Linnemannia exigua</name>
    <dbReference type="NCBI Taxonomy" id="604196"/>
    <lineage>
        <taxon>Eukaryota</taxon>
        <taxon>Fungi</taxon>
        <taxon>Fungi incertae sedis</taxon>
        <taxon>Mucoromycota</taxon>
        <taxon>Mortierellomycotina</taxon>
        <taxon>Mortierellomycetes</taxon>
        <taxon>Mortierellales</taxon>
        <taxon>Mortierellaceae</taxon>
        <taxon>Linnemannia</taxon>
    </lineage>
</organism>
<dbReference type="EMBL" id="JAAAIL010002185">
    <property type="protein sequence ID" value="KAG0259538.1"/>
    <property type="molecule type" value="Genomic_DNA"/>
</dbReference>
<feature type="region of interest" description="Disordered" evidence="1">
    <location>
        <begin position="1"/>
        <end position="41"/>
    </location>
</feature>
<feature type="compositionally biased region" description="Polar residues" evidence="1">
    <location>
        <begin position="303"/>
        <end position="320"/>
    </location>
</feature>
<proteinExistence type="predicted"/>
<evidence type="ECO:0000313" key="3">
    <source>
        <dbReference type="Proteomes" id="UP001194580"/>
    </source>
</evidence>
<comment type="caution">
    <text evidence="2">The sequence shown here is derived from an EMBL/GenBank/DDBJ whole genome shotgun (WGS) entry which is preliminary data.</text>
</comment>
<feature type="compositionally biased region" description="Polar residues" evidence="1">
    <location>
        <begin position="9"/>
        <end position="19"/>
    </location>
</feature>
<evidence type="ECO:0000313" key="2">
    <source>
        <dbReference type="EMBL" id="KAG0259538.1"/>
    </source>
</evidence>
<evidence type="ECO:0008006" key="4">
    <source>
        <dbReference type="Google" id="ProtNLM"/>
    </source>
</evidence>
<accession>A0AAD4D2R8</accession>
<feature type="compositionally biased region" description="Basic residues" evidence="1">
    <location>
        <begin position="274"/>
        <end position="285"/>
    </location>
</feature>
<feature type="region of interest" description="Disordered" evidence="1">
    <location>
        <begin position="222"/>
        <end position="320"/>
    </location>
</feature>
<dbReference type="CDD" id="cd00590">
    <property type="entry name" value="RRM_SF"/>
    <property type="match status" value="1"/>
</dbReference>